<comment type="catalytic activity">
    <reaction evidence="9">
        <text>9-hexadecanoyloxy-octadecanoate + H2O = 9-hydroxy-octadecanoate + hexadecanoate + H(+)</text>
        <dbReference type="Rhea" id="RHEA:52052"/>
        <dbReference type="ChEBI" id="CHEBI:7896"/>
        <dbReference type="ChEBI" id="CHEBI:15377"/>
        <dbReference type="ChEBI" id="CHEBI:15378"/>
        <dbReference type="ChEBI" id="CHEBI:83670"/>
        <dbReference type="ChEBI" id="CHEBI:136286"/>
    </reaction>
    <physiologicalReaction direction="left-to-right" evidence="9">
        <dbReference type="Rhea" id="RHEA:52053"/>
    </physiologicalReaction>
</comment>
<dbReference type="InterPro" id="IPR006838">
    <property type="entry name" value="ADTRP_AIG1"/>
</dbReference>
<dbReference type="Proteomes" id="UP001497623">
    <property type="component" value="Unassembled WGS sequence"/>
</dbReference>
<feature type="transmembrane region" description="Helical" evidence="17">
    <location>
        <begin position="127"/>
        <end position="147"/>
    </location>
</feature>
<evidence type="ECO:0000256" key="17">
    <source>
        <dbReference type="SAM" id="Phobius"/>
    </source>
</evidence>
<comment type="similarity">
    <text evidence="3">Belongs to the AIG1 family.</text>
</comment>
<evidence type="ECO:0000256" key="13">
    <source>
        <dbReference type="ARBA" id="ARBA00049221"/>
    </source>
</evidence>
<evidence type="ECO:0000256" key="3">
    <source>
        <dbReference type="ARBA" id="ARBA00009300"/>
    </source>
</evidence>
<feature type="transmembrane region" description="Helical" evidence="17">
    <location>
        <begin position="159"/>
        <end position="178"/>
    </location>
</feature>
<keyword evidence="4 17" id="KW-0812">Transmembrane</keyword>
<comment type="catalytic activity">
    <reaction evidence="7">
        <text>12-hexadecanoyloxy-octadecanoate + H2O = 12-hydroxyoctadecanoate + hexadecanoate + H(+)</text>
        <dbReference type="Rhea" id="RHEA:52056"/>
        <dbReference type="ChEBI" id="CHEBI:7896"/>
        <dbReference type="ChEBI" id="CHEBI:15377"/>
        <dbReference type="ChEBI" id="CHEBI:15378"/>
        <dbReference type="ChEBI" id="CHEBI:83677"/>
        <dbReference type="ChEBI" id="CHEBI:84201"/>
    </reaction>
    <physiologicalReaction direction="left-to-right" evidence="7">
        <dbReference type="Rhea" id="RHEA:52057"/>
    </physiologicalReaction>
</comment>
<comment type="catalytic activity">
    <reaction evidence="1">
        <text>9-(9Z-hexadecenoyloxy)-octadecanoate + H2O = (9Z)-hexadecenoate + 9-hydroxy-octadecanoate + H(+)</text>
        <dbReference type="Rhea" id="RHEA:52068"/>
        <dbReference type="ChEBI" id="CHEBI:15377"/>
        <dbReference type="ChEBI" id="CHEBI:15378"/>
        <dbReference type="ChEBI" id="CHEBI:32372"/>
        <dbReference type="ChEBI" id="CHEBI:136286"/>
        <dbReference type="ChEBI" id="CHEBI:136309"/>
    </reaction>
    <physiologicalReaction direction="left-to-right" evidence="1">
        <dbReference type="Rhea" id="RHEA:52069"/>
    </physiologicalReaction>
</comment>
<evidence type="ECO:0000256" key="8">
    <source>
        <dbReference type="ARBA" id="ARBA00047427"/>
    </source>
</evidence>
<comment type="catalytic activity">
    <reaction evidence="13">
        <text>9-octadecanoyloxy-octadecanoate + H2O = 9-hydroxy-octadecanoate + octadecanoate + H(+)</text>
        <dbReference type="Rhea" id="RHEA:52096"/>
        <dbReference type="ChEBI" id="CHEBI:15377"/>
        <dbReference type="ChEBI" id="CHEBI:15378"/>
        <dbReference type="ChEBI" id="CHEBI:25629"/>
        <dbReference type="ChEBI" id="CHEBI:136286"/>
        <dbReference type="ChEBI" id="CHEBI:136373"/>
    </reaction>
    <physiologicalReaction direction="left-to-right" evidence="13">
        <dbReference type="Rhea" id="RHEA:52097"/>
    </physiologicalReaction>
</comment>
<comment type="catalytic activity">
    <reaction evidence="12">
        <text>9-(9Z-octadecenoyloxy)-octadecanoate + H2O = 9-hydroxy-octadecanoate + (9Z)-octadecenoate + H(+)</text>
        <dbReference type="Rhea" id="RHEA:52048"/>
        <dbReference type="ChEBI" id="CHEBI:15377"/>
        <dbReference type="ChEBI" id="CHEBI:15378"/>
        <dbReference type="ChEBI" id="CHEBI:30823"/>
        <dbReference type="ChEBI" id="CHEBI:136282"/>
        <dbReference type="ChEBI" id="CHEBI:136286"/>
    </reaction>
    <physiologicalReaction direction="left-to-right" evidence="12">
        <dbReference type="Rhea" id="RHEA:52049"/>
    </physiologicalReaction>
</comment>
<comment type="catalytic activity">
    <reaction evidence="14">
        <text>13-(9Z-octadecenoyloxy)-octadecanoate + H2O = 13-hydroxy-octadecanoate + (9Z)-octadecenoate + H(+)</text>
        <dbReference type="Rhea" id="RHEA:52064"/>
        <dbReference type="ChEBI" id="CHEBI:15377"/>
        <dbReference type="ChEBI" id="CHEBI:15378"/>
        <dbReference type="ChEBI" id="CHEBI:30823"/>
        <dbReference type="ChEBI" id="CHEBI:136303"/>
        <dbReference type="ChEBI" id="CHEBI:136304"/>
    </reaction>
    <physiologicalReaction direction="left-to-right" evidence="14">
        <dbReference type="Rhea" id="RHEA:52065"/>
    </physiologicalReaction>
</comment>
<evidence type="ECO:0000313" key="19">
    <source>
        <dbReference type="Proteomes" id="UP001497623"/>
    </source>
</evidence>
<dbReference type="PANTHER" id="PTHR10989">
    <property type="entry name" value="ANDROGEN-INDUCED PROTEIN 1-RELATED"/>
    <property type="match status" value="1"/>
</dbReference>
<comment type="subcellular location">
    <subcellularLocation>
        <location evidence="2">Endomembrane system</location>
        <topology evidence="2">Multi-pass membrane protein</topology>
    </subcellularLocation>
</comment>
<comment type="caution">
    <text evidence="18">The sequence shown here is derived from an EMBL/GenBank/DDBJ whole genome shotgun (WGS) entry which is preliminary data.</text>
</comment>
<organism evidence="18 19">
    <name type="scientific">Meganyctiphanes norvegica</name>
    <name type="common">Northern krill</name>
    <name type="synonym">Thysanopoda norvegica</name>
    <dbReference type="NCBI Taxonomy" id="48144"/>
    <lineage>
        <taxon>Eukaryota</taxon>
        <taxon>Metazoa</taxon>
        <taxon>Ecdysozoa</taxon>
        <taxon>Arthropoda</taxon>
        <taxon>Crustacea</taxon>
        <taxon>Multicrustacea</taxon>
        <taxon>Malacostraca</taxon>
        <taxon>Eumalacostraca</taxon>
        <taxon>Eucarida</taxon>
        <taxon>Euphausiacea</taxon>
        <taxon>Euphausiidae</taxon>
        <taxon>Meganyctiphanes</taxon>
    </lineage>
</organism>
<evidence type="ECO:0000256" key="7">
    <source>
        <dbReference type="ARBA" id="ARBA00047368"/>
    </source>
</evidence>
<feature type="transmembrane region" description="Helical" evidence="17">
    <location>
        <begin position="87"/>
        <end position="107"/>
    </location>
</feature>
<evidence type="ECO:0000256" key="11">
    <source>
        <dbReference type="ARBA" id="ARBA00048701"/>
    </source>
</evidence>
<keyword evidence="5 17" id="KW-1133">Transmembrane helix</keyword>
<dbReference type="GO" id="GO:0012505">
    <property type="term" value="C:endomembrane system"/>
    <property type="evidence" value="ECO:0007669"/>
    <property type="project" value="UniProtKB-SubCell"/>
</dbReference>
<dbReference type="AlphaFoldDB" id="A0AAV2Q4U2"/>
<evidence type="ECO:0000256" key="6">
    <source>
        <dbReference type="ARBA" id="ARBA00023136"/>
    </source>
</evidence>
<evidence type="ECO:0000256" key="10">
    <source>
        <dbReference type="ARBA" id="ARBA00048680"/>
    </source>
</evidence>
<sequence>MVLLACYHLALGSLYAYAIYADVYTLDIPDEPWVEFEYNQYGGRLKFMTFLNMIIQTIYYSIALMNDLFGADNQSSPKRSNIQKCRDWLFTCIAFPSGWFVSIIFWSFYKMDPALTFPALDTWFPQWLNHVMHTLPSVATSLEVILVCHTYQMGVYRRYLPILTVYGAYISWMCYVALETGKWFYPVIEYFSVAVRIRLMTVLILPIIWFYILGEKMHNKV</sequence>
<evidence type="ECO:0000256" key="1">
    <source>
        <dbReference type="ARBA" id="ARBA00000923"/>
    </source>
</evidence>
<dbReference type="GO" id="GO:0016020">
    <property type="term" value="C:membrane"/>
    <property type="evidence" value="ECO:0007669"/>
    <property type="project" value="InterPro"/>
</dbReference>
<name>A0AAV2Q4U2_MEGNR</name>
<dbReference type="PANTHER" id="PTHR10989:SF16">
    <property type="entry name" value="AT02829P-RELATED"/>
    <property type="match status" value="1"/>
</dbReference>
<comment type="catalytic activity">
    <reaction evidence="8">
        <text>13-octadecanoyloxy-octadecanoate + H2O = 13-hydroxy-octadecanoate + octadecanoate + H(+)</text>
        <dbReference type="Rhea" id="RHEA:52084"/>
        <dbReference type="ChEBI" id="CHEBI:15377"/>
        <dbReference type="ChEBI" id="CHEBI:15378"/>
        <dbReference type="ChEBI" id="CHEBI:25629"/>
        <dbReference type="ChEBI" id="CHEBI:136304"/>
        <dbReference type="ChEBI" id="CHEBI:136335"/>
    </reaction>
    <physiologicalReaction direction="left-to-right" evidence="8">
        <dbReference type="Rhea" id="RHEA:52085"/>
    </physiologicalReaction>
</comment>
<keyword evidence="19" id="KW-1185">Reference proteome</keyword>
<feature type="transmembrane region" description="Helical" evidence="17">
    <location>
        <begin position="190"/>
        <end position="213"/>
    </location>
</feature>
<evidence type="ECO:0008006" key="20">
    <source>
        <dbReference type="Google" id="ProtNLM"/>
    </source>
</evidence>
<evidence type="ECO:0000256" key="4">
    <source>
        <dbReference type="ARBA" id="ARBA00022692"/>
    </source>
</evidence>
<dbReference type="Pfam" id="PF04750">
    <property type="entry name" value="Far-17a_AIG1"/>
    <property type="match status" value="1"/>
</dbReference>
<feature type="transmembrane region" description="Helical" evidence="17">
    <location>
        <begin position="45"/>
        <end position="66"/>
    </location>
</feature>
<comment type="catalytic activity">
    <reaction evidence="11">
        <text>12-(9Z-octadecenoyloxy)-octadecanoate + H2O = 12-hydroxyoctadecanoate + (9Z)-octadecenoate + H(+)</text>
        <dbReference type="Rhea" id="RHEA:52060"/>
        <dbReference type="ChEBI" id="CHEBI:15377"/>
        <dbReference type="ChEBI" id="CHEBI:15378"/>
        <dbReference type="ChEBI" id="CHEBI:30823"/>
        <dbReference type="ChEBI" id="CHEBI:84201"/>
        <dbReference type="ChEBI" id="CHEBI:136302"/>
    </reaction>
    <physiologicalReaction direction="left-to-right" evidence="11">
        <dbReference type="Rhea" id="RHEA:52061"/>
    </physiologicalReaction>
</comment>
<proteinExistence type="inferred from homology"/>
<evidence type="ECO:0000313" key="18">
    <source>
        <dbReference type="EMBL" id="CAL4071447.1"/>
    </source>
</evidence>
<evidence type="ECO:0000256" key="15">
    <source>
        <dbReference type="ARBA" id="ARBA00049322"/>
    </source>
</evidence>
<evidence type="ECO:0000256" key="14">
    <source>
        <dbReference type="ARBA" id="ARBA00049296"/>
    </source>
</evidence>
<comment type="catalytic activity">
    <reaction evidence="16">
        <text>12-(9Z-hexadecenoyloxy)-octadecanoate + H2O = 12-hydroxyoctadecanoate + (9Z)-hexadecenoate + H(+)</text>
        <dbReference type="Rhea" id="RHEA:52072"/>
        <dbReference type="ChEBI" id="CHEBI:15377"/>
        <dbReference type="ChEBI" id="CHEBI:15378"/>
        <dbReference type="ChEBI" id="CHEBI:32372"/>
        <dbReference type="ChEBI" id="CHEBI:84201"/>
        <dbReference type="ChEBI" id="CHEBI:136312"/>
    </reaction>
    <physiologicalReaction direction="left-to-right" evidence="16">
        <dbReference type="Rhea" id="RHEA:52073"/>
    </physiologicalReaction>
</comment>
<evidence type="ECO:0000256" key="12">
    <source>
        <dbReference type="ARBA" id="ARBA00048800"/>
    </source>
</evidence>
<dbReference type="EMBL" id="CAXKWB010003998">
    <property type="protein sequence ID" value="CAL4071447.1"/>
    <property type="molecule type" value="Genomic_DNA"/>
</dbReference>
<feature type="non-terminal residue" evidence="18">
    <location>
        <position position="221"/>
    </location>
</feature>
<comment type="catalytic activity">
    <reaction evidence="15">
        <text>13-(9Z-hexadecenoyloxy)-octadecanoate + H2O = 13-hydroxy-octadecanoate + (9Z)-hexadecenoate + H(+)</text>
        <dbReference type="Rhea" id="RHEA:52076"/>
        <dbReference type="ChEBI" id="CHEBI:15377"/>
        <dbReference type="ChEBI" id="CHEBI:15378"/>
        <dbReference type="ChEBI" id="CHEBI:32372"/>
        <dbReference type="ChEBI" id="CHEBI:136304"/>
        <dbReference type="ChEBI" id="CHEBI:136315"/>
    </reaction>
    <physiologicalReaction direction="left-to-right" evidence="15">
        <dbReference type="Rhea" id="RHEA:52077"/>
    </physiologicalReaction>
</comment>
<evidence type="ECO:0000256" key="5">
    <source>
        <dbReference type="ARBA" id="ARBA00022989"/>
    </source>
</evidence>
<evidence type="ECO:0000256" key="16">
    <source>
        <dbReference type="ARBA" id="ARBA00049428"/>
    </source>
</evidence>
<keyword evidence="6 17" id="KW-0472">Membrane</keyword>
<protein>
    <recommendedName>
        <fullName evidence="20">Androgen-dependent TFPI-regulating protein</fullName>
    </recommendedName>
</protein>
<comment type="catalytic activity">
    <reaction evidence="10">
        <text>12-octadecanoyloxy-octadecanoate + H2O = 12-hydroxyoctadecanoate + octadecanoate + H(+)</text>
        <dbReference type="Rhea" id="RHEA:52080"/>
        <dbReference type="ChEBI" id="CHEBI:15377"/>
        <dbReference type="ChEBI" id="CHEBI:15378"/>
        <dbReference type="ChEBI" id="CHEBI:25629"/>
        <dbReference type="ChEBI" id="CHEBI:84201"/>
        <dbReference type="ChEBI" id="CHEBI:136330"/>
    </reaction>
    <physiologicalReaction direction="left-to-right" evidence="10">
        <dbReference type="Rhea" id="RHEA:52081"/>
    </physiologicalReaction>
</comment>
<accession>A0AAV2Q4U2</accession>
<reference evidence="18 19" key="1">
    <citation type="submission" date="2024-05" db="EMBL/GenBank/DDBJ databases">
        <authorList>
            <person name="Wallberg A."/>
        </authorList>
    </citation>
    <scope>NUCLEOTIDE SEQUENCE [LARGE SCALE GENOMIC DNA]</scope>
</reference>
<gene>
    <name evidence="18" type="ORF">MNOR_LOCUS8541</name>
</gene>
<evidence type="ECO:0000256" key="2">
    <source>
        <dbReference type="ARBA" id="ARBA00004127"/>
    </source>
</evidence>
<evidence type="ECO:0000256" key="9">
    <source>
        <dbReference type="ARBA" id="ARBA00047863"/>
    </source>
</evidence>